<protein>
    <submittedName>
        <fullName evidence="1">Uncharacterized protein</fullName>
    </submittedName>
</protein>
<evidence type="ECO:0000313" key="2">
    <source>
        <dbReference type="Proteomes" id="UP001220256"/>
    </source>
</evidence>
<keyword evidence="2" id="KW-1185">Reference proteome</keyword>
<name>A0ABQ8W914_PENCH</name>
<organism evidence="1 2">
    <name type="scientific">Penicillium chrysogenum</name>
    <name type="common">Penicillium notatum</name>
    <dbReference type="NCBI Taxonomy" id="5076"/>
    <lineage>
        <taxon>Eukaryota</taxon>
        <taxon>Fungi</taxon>
        <taxon>Dikarya</taxon>
        <taxon>Ascomycota</taxon>
        <taxon>Pezizomycotina</taxon>
        <taxon>Eurotiomycetes</taxon>
        <taxon>Eurotiomycetidae</taxon>
        <taxon>Eurotiales</taxon>
        <taxon>Aspergillaceae</taxon>
        <taxon>Penicillium</taxon>
        <taxon>Penicillium chrysogenum species complex</taxon>
    </lineage>
</organism>
<dbReference type="EMBL" id="JAPVEB010000008">
    <property type="protein sequence ID" value="KAJ5260409.1"/>
    <property type="molecule type" value="Genomic_DNA"/>
</dbReference>
<sequence>MLNVDLYGRITTADAIKHLYVVTYQDSDDKPLDWSFLDLKLLANECKSTMYFEVLNYHRGAYDW</sequence>
<reference evidence="1 2" key="1">
    <citation type="journal article" date="2023" name="IMA Fungus">
        <title>Comparative genomic study of the Penicillium genus elucidates a diverse pangenome and 15 lateral gene transfer events.</title>
        <authorList>
            <person name="Petersen C."/>
            <person name="Sorensen T."/>
            <person name="Nielsen M.R."/>
            <person name="Sondergaard T.E."/>
            <person name="Sorensen J.L."/>
            <person name="Fitzpatrick D.A."/>
            <person name="Frisvad J.C."/>
            <person name="Nielsen K.L."/>
        </authorList>
    </citation>
    <scope>NUCLEOTIDE SEQUENCE [LARGE SCALE GENOMIC DNA]</scope>
    <source>
        <strain evidence="1 2">IBT 3361</strain>
    </source>
</reference>
<dbReference type="Gene3D" id="1.10.510.10">
    <property type="entry name" value="Transferase(Phosphotransferase) domain 1"/>
    <property type="match status" value="1"/>
</dbReference>
<accession>A0ABQ8W914</accession>
<gene>
    <name evidence="1" type="ORF">N7505_009790</name>
</gene>
<proteinExistence type="predicted"/>
<evidence type="ECO:0000313" key="1">
    <source>
        <dbReference type="EMBL" id="KAJ5260409.1"/>
    </source>
</evidence>
<comment type="caution">
    <text evidence="1">The sequence shown here is derived from an EMBL/GenBank/DDBJ whole genome shotgun (WGS) entry which is preliminary data.</text>
</comment>
<dbReference type="Gene3D" id="3.30.200.20">
    <property type="entry name" value="Phosphorylase Kinase, domain 1"/>
    <property type="match status" value="1"/>
</dbReference>
<dbReference type="Proteomes" id="UP001220256">
    <property type="component" value="Unassembled WGS sequence"/>
</dbReference>